<evidence type="ECO:0000313" key="9">
    <source>
        <dbReference type="EMBL" id="PRO72837.1"/>
    </source>
</evidence>
<dbReference type="EMBL" id="PVNP01000219">
    <property type="protein sequence ID" value="PRO71055.1"/>
    <property type="molecule type" value="Genomic_DNA"/>
</dbReference>
<evidence type="ECO:0000313" key="4">
    <source>
        <dbReference type="EMBL" id="PRO71055.1"/>
    </source>
</evidence>
<dbReference type="AlphaFoldDB" id="A0A2S9V8N3"/>
<dbReference type="InterPro" id="IPR002611">
    <property type="entry name" value="IstB_ATP-bd"/>
</dbReference>
<protein>
    <submittedName>
        <fullName evidence="9">Transposase</fullName>
    </submittedName>
</protein>
<sequence length="244" mass="27722">MNDLLIQQLQQLRMTGIADMLKQQRAQPNTYCELAFEERLSLLVDHEMNQRRTNRINRLRKQARLRLNATPEELSYDNGRGLQKPRMADLLNGGYLSHHQNIIVTGATGGGKTYVACALGEQACRQGIRVGYWRLPRLNEHLHIGHADGSYTKQLATIAKQQLLILDDWGLEKLTVKQATDLLEVVEDRHGVSSTIICSQLPVEQWHSMISNGTVADALLDRLIHNAHRITLTGESMRKQQTMR</sequence>
<evidence type="ECO:0000313" key="11">
    <source>
        <dbReference type="Proteomes" id="UP000238949"/>
    </source>
</evidence>
<comment type="caution">
    <text evidence="9">The sequence shown here is derived from an EMBL/GenBank/DDBJ whole genome shotgun (WGS) entry which is preliminary data.</text>
</comment>
<feature type="domain" description="IstB-like ATP-binding" evidence="3">
    <location>
        <begin position="8"/>
        <end position="242"/>
    </location>
</feature>
<keyword evidence="2" id="KW-0067">ATP-binding</keyword>
<evidence type="ECO:0000313" key="6">
    <source>
        <dbReference type="EMBL" id="PRO72655.1"/>
    </source>
</evidence>
<dbReference type="EMBL" id="PVNP01000160">
    <property type="protein sequence ID" value="PRO72792.1"/>
    <property type="molecule type" value="Genomic_DNA"/>
</dbReference>
<name>A0A2S9V8N3_9ALTE</name>
<dbReference type="OrthoDB" id="8150723at2"/>
<evidence type="ECO:0000256" key="2">
    <source>
        <dbReference type="ARBA" id="ARBA00022840"/>
    </source>
</evidence>
<keyword evidence="1" id="KW-0547">Nucleotide-binding</keyword>
<dbReference type="PIRSF" id="PIRSF003073">
    <property type="entry name" value="DNAC_TnpB_IstB"/>
    <property type="match status" value="1"/>
</dbReference>
<gene>
    <name evidence="10" type="ORF">C6Y40_10565</name>
    <name evidence="9" type="ORF">C6Y40_14540</name>
    <name evidence="8" type="ORF">C6Y40_14645</name>
    <name evidence="7" type="ORF">C6Y40_14875</name>
    <name evidence="6" type="ORF">C6Y40_15655</name>
    <name evidence="5" type="ORF">C6Y40_23005</name>
    <name evidence="4" type="ORF">C6Y40_24085</name>
</gene>
<evidence type="ECO:0000313" key="8">
    <source>
        <dbReference type="EMBL" id="PRO72792.1"/>
    </source>
</evidence>
<dbReference type="Proteomes" id="UP000238949">
    <property type="component" value="Unassembled WGS sequence"/>
</dbReference>
<dbReference type="EMBL" id="PVNP01000097">
    <property type="protein sequence ID" value="PRO73617.1"/>
    <property type="molecule type" value="Genomic_DNA"/>
</dbReference>
<dbReference type="PANTHER" id="PTHR30050:SF4">
    <property type="entry name" value="ATP-BINDING PROTEIN RV3427C IN INSERTION SEQUENCE-RELATED"/>
    <property type="match status" value="1"/>
</dbReference>
<evidence type="ECO:0000313" key="5">
    <source>
        <dbReference type="EMBL" id="PRO71270.1"/>
    </source>
</evidence>
<dbReference type="RefSeq" id="WP_071979584.1">
    <property type="nucleotide sequence ID" value="NZ_PVNP01000097.1"/>
</dbReference>
<evidence type="ECO:0000256" key="1">
    <source>
        <dbReference type="ARBA" id="ARBA00022741"/>
    </source>
</evidence>
<dbReference type="GO" id="GO:0006260">
    <property type="term" value="P:DNA replication"/>
    <property type="evidence" value="ECO:0007669"/>
    <property type="project" value="TreeGrafter"/>
</dbReference>
<dbReference type="InterPro" id="IPR047661">
    <property type="entry name" value="IstB"/>
</dbReference>
<dbReference type="Pfam" id="PF01695">
    <property type="entry name" value="IstB_IS21"/>
    <property type="match status" value="1"/>
</dbReference>
<dbReference type="PANTHER" id="PTHR30050">
    <property type="entry name" value="CHROMOSOMAL REPLICATION INITIATOR PROTEIN DNAA"/>
    <property type="match status" value="1"/>
</dbReference>
<reference evidence="9" key="1">
    <citation type="journal article" date="2018" name="Int. J. Syst. Evol. Microbiol.">
        <title>Alteromonas alba sp. nov., a marine bacterium isolated from the seawater of the West Pacific Ocean.</title>
        <authorList>
            <person name="Sun C."/>
            <person name="Wu Y.-H."/>
            <person name="Xamxidin M."/>
            <person name="Cheng H."/>
            <person name="Xu X.-W."/>
        </authorList>
    </citation>
    <scope>NUCLEOTIDE SEQUENCE [LARGE SCALE GENOMIC DNA]</scope>
    <source>
        <strain evidence="9">190</strain>
    </source>
</reference>
<accession>A0A2S9V8N3</accession>
<evidence type="ECO:0000259" key="3">
    <source>
        <dbReference type="Pfam" id="PF01695"/>
    </source>
</evidence>
<proteinExistence type="predicted"/>
<dbReference type="InterPro" id="IPR028350">
    <property type="entry name" value="DNAC/IstB-like"/>
</dbReference>
<keyword evidence="11" id="KW-1185">Reference proteome</keyword>
<dbReference type="EMBL" id="PVNP01000211">
    <property type="protein sequence ID" value="PRO71270.1"/>
    <property type="molecule type" value="Genomic_DNA"/>
</dbReference>
<dbReference type="EMBL" id="PVNP01000161">
    <property type="protein sequence ID" value="PRO72761.1"/>
    <property type="molecule type" value="Genomic_DNA"/>
</dbReference>
<dbReference type="EMBL" id="PVNP01000179">
    <property type="protein sequence ID" value="PRO72655.1"/>
    <property type="molecule type" value="Genomic_DNA"/>
</dbReference>
<dbReference type="InterPro" id="IPR027417">
    <property type="entry name" value="P-loop_NTPase"/>
</dbReference>
<dbReference type="SUPFAM" id="SSF52540">
    <property type="entry name" value="P-loop containing nucleoside triphosphate hydrolases"/>
    <property type="match status" value="1"/>
</dbReference>
<dbReference type="EMBL" id="PVNP01000159">
    <property type="protein sequence ID" value="PRO72837.1"/>
    <property type="molecule type" value="Genomic_DNA"/>
</dbReference>
<evidence type="ECO:0000313" key="7">
    <source>
        <dbReference type="EMBL" id="PRO72761.1"/>
    </source>
</evidence>
<reference evidence="11" key="2">
    <citation type="journal article" date="2020" name="Int. J. Syst. Evol. Microbiol.">
        <title>Alteromonas alba sp. nov., a marine bacterium isolated from the seawater of the West Pacific Ocean.</title>
        <authorList>
            <person name="Sun C."/>
            <person name="Wu Y.-H."/>
            <person name="Xamxidin M."/>
            <person name="Cheng H."/>
            <person name="Xu X.-W."/>
        </authorList>
    </citation>
    <scope>NUCLEOTIDE SEQUENCE [LARGE SCALE GENOMIC DNA]</scope>
    <source>
        <strain evidence="11">190</strain>
    </source>
</reference>
<dbReference type="Gene3D" id="3.40.50.300">
    <property type="entry name" value="P-loop containing nucleotide triphosphate hydrolases"/>
    <property type="match status" value="1"/>
</dbReference>
<evidence type="ECO:0000313" key="10">
    <source>
        <dbReference type="EMBL" id="PRO73617.1"/>
    </source>
</evidence>
<dbReference type="NCBIfam" id="NF038214">
    <property type="entry name" value="IS21_help_AAA"/>
    <property type="match status" value="1"/>
</dbReference>
<dbReference type="GO" id="GO:0005524">
    <property type="term" value="F:ATP binding"/>
    <property type="evidence" value="ECO:0007669"/>
    <property type="project" value="UniProtKB-KW"/>
</dbReference>
<organism evidence="9 11">
    <name type="scientific">Alteromonas alba</name>
    <dbReference type="NCBI Taxonomy" id="2079529"/>
    <lineage>
        <taxon>Bacteria</taxon>
        <taxon>Pseudomonadati</taxon>
        <taxon>Pseudomonadota</taxon>
        <taxon>Gammaproteobacteria</taxon>
        <taxon>Alteromonadales</taxon>
        <taxon>Alteromonadaceae</taxon>
        <taxon>Alteromonas/Salinimonas group</taxon>
        <taxon>Alteromonas</taxon>
    </lineage>
</organism>